<keyword evidence="2" id="KW-1185">Reference proteome</keyword>
<dbReference type="STRING" id="393595.ABO_1442"/>
<dbReference type="EMBL" id="AM286690">
    <property type="protein sequence ID" value="CAL16890.1"/>
    <property type="molecule type" value="Genomic_DNA"/>
</dbReference>
<evidence type="ECO:0000313" key="1">
    <source>
        <dbReference type="EMBL" id="CAL16890.1"/>
    </source>
</evidence>
<evidence type="ECO:0000313" key="2">
    <source>
        <dbReference type="Proteomes" id="UP000008871"/>
    </source>
</evidence>
<dbReference type="Pfam" id="PF24876">
    <property type="entry name" value="PA4575"/>
    <property type="match status" value="1"/>
</dbReference>
<dbReference type="Proteomes" id="UP000008871">
    <property type="component" value="Chromosome"/>
</dbReference>
<accession>Q0VPK8</accession>
<dbReference type="AlphaFoldDB" id="Q0VPK8"/>
<dbReference type="HOGENOM" id="CLU_2010419_0_0_6"/>
<sequence length="132" mass="15286">MLCATYNGVMVGNFQSWLYRPSAAGCDRCLEPRRIEFHLLSVGENSWYLVCLAGTLSIDRIHRQGPLSSRDLALGQLKKITEALLALGYERVDDQQWQLPAWRQRKLLMEARSPHRVDCVFREDQVWPWPGK</sequence>
<gene>
    <name evidence="1" type="ordered locus">ABO_1442</name>
</gene>
<proteinExistence type="predicted"/>
<dbReference type="KEGG" id="abo:ABO_1442"/>
<name>Q0VPK8_ALCBS</name>
<reference evidence="1 2" key="1">
    <citation type="journal article" date="2006" name="Nat. Biotechnol.">
        <title>Genome sequence of the ubiquitous hydrocarbon-degrading marine bacterium Alcanivorax borkumensis.</title>
        <authorList>
            <person name="Schneiker S."/>
            <person name="Martins dos Santos V.A.P."/>
            <person name="Bartels D."/>
            <person name="Bekel T."/>
            <person name="Brecht M."/>
            <person name="Buhrmester J."/>
            <person name="Chernikova T.N."/>
            <person name="Denaro R."/>
            <person name="Ferrer M."/>
            <person name="Gertler C."/>
            <person name="Goesmann A."/>
            <person name="Golyshina O.V."/>
            <person name="Kaminski F."/>
            <person name="Khachane A.N."/>
            <person name="Lang S."/>
            <person name="Linke B."/>
            <person name="McHardy A.C."/>
            <person name="Meyer F."/>
            <person name="Nechitaylo T."/>
            <person name="Puehler A."/>
            <person name="Regenhardt D."/>
            <person name="Rupp O."/>
            <person name="Sabirova J.S."/>
            <person name="Selbitschka W."/>
            <person name="Yakimov M.M."/>
            <person name="Timmis K.N."/>
            <person name="Vorhoelter F.-J."/>
            <person name="Weidner S."/>
            <person name="Kaiser O."/>
            <person name="Golyshin P.N."/>
        </authorList>
    </citation>
    <scope>NUCLEOTIDE SEQUENCE [LARGE SCALE GENOMIC DNA]</scope>
    <source>
        <strain evidence="2">ATCC 700651 / DSM 11573 / NCIMB 13689 / SK2</strain>
    </source>
</reference>
<organism evidence="1 2">
    <name type="scientific">Alcanivorax borkumensis (strain ATCC 700651 / DSM 11573 / NCIMB 13689 / SK2)</name>
    <dbReference type="NCBI Taxonomy" id="393595"/>
    <lineage>
        <taxon>Bacteria</taxon>
        <taxon>Pseudomonadati</taxon>
        <taxon>Pseudomonadota</taxon>
        <taxon>Gammaproteobacteria</taxon>
        <taxon>Oceanospirillales</taxon>
        <taxon>Alcanivoracaceae</taxon>
        <taxon>Alcanivorax</taxon>
    </lineage>
</organism>
<protein>
    <submittedName>
        <fullName evidence="1">Uncharacterized protein</fullName>
    </submittedName>
</protein>
<dbReference type="InterPro" id="IPR056903">
    <property type="entry name" value="PA4575-like"/>
</dbReference>